<evidence type="ECO:0000256" key="13">
    <source>
        <dbReference type="ARBA" id="ARBA00023136"/>
    </source>
</evidence>
<feature type="transmembrane region" description="Helical" evidence="14">
    <location>
        <begin position="12"/>
        <end position="33"/>
    </location>
</feature>
<dbReference type="CDD" id="cd06161">
    <property type="entry name" value="S2P-M50_SpoIVFB"/>
    <property type="match status" value="1"/>
</dbReference>
<keyword evidence="12 17" id="KW-0129">CBS domain</keyword>
<evidence type="ECO:0000259" key="19">
    <source>
        <dbReference type="PROSITE" id="PS51371"/>
    </source>
</evidence>
<evidence type="ECO:0000313" key="21">
    <source>
        <dbReference type="Proteomes" id="UP000622317"/>
    </source>
</evidence>
<feature type="transmembrane region" description="Helical" evidence="14">
    <location>
        <begin position="45"/>
        <end position="65"/>
    </location>
</feature>
<evidence type="ECO:0000256" key="6">
    <source>
        <dbReference type="ARBA" id="ARBA00022723"/>
    </source>
</evidence>
<dbReference type="PANTHER" id="PTHR39188">
    <property type="entry name" value="MEMBRANE-ASSOCIATED ZINC METALLOPROTEASE M50B"/>
    <property type="match status" value="1"/>
</dbReference>
<evidence type="ECO:0000256" key="9">
    <source>
        <dbReference type="ARBA" id="ARBA00022833"/>
    </source>
</evidence>
<feature type="binding site" evidence="16">
    <location>
        <position position="162"/>
    </location>
    <ligand>
        <name>Zn(2+)</name>
        <dbReference type="ChEBI" id="CHEBI:29105"/>
        <note>catalytic</note>
    </ligand>
</feature>
<dbReference type="Proteomes" id="UP000622317">
    <property type="component" value="Unassembled WGS sequence"/>
</dbReference>
<evidence type="ECO:0000256" key="7">
    <source>
        <dbReference type="ARBA" id="ARBA00022737"/>
    </source>
</evidence>
<dbReference type="EMBL" id="JACYFG010000007">
    <property type="protein sequence ID" value="MBD5779211.1"/>
    <property type="molecule type" value="Genomic_DNA"/>
</dbReference>
<gene>
    <name evidence="20" type="ORF">IEN85_06875</name>
</gene>
<dbReference type="PIRSF" id="PIRSF006404">
    <property type="entry name" value="UCP006404_Pept_M50_CBS"/>
    <property type="match status" value="1"/>
</dbReference>
<evidence type="ECO:0000256" key="5">
    <source>
        <dbReference type="ARBA" id="ARBA00022692"/>
    </source>
</evidence>
<evidence type="ECO:0000256" key="15">
    <source>
        <dbReference type="PIRSR" id="PIRSR006404-1"/>
    </source>
</evidence>
<evidence type="ECO:0000256" key="2">
    <source>
        <dbReference type="ARBA" id="ARBA00007931"/>
    </source>
</evidence>
<dbReference type="InterPro" id="IPR008915">
    <property type="entry name" value="Peptidase_M50"/>
</dbReference>
<dbReference type="GO" id="GO:0046872">
    <property type="term" value="F:metal ion binding"/>
    <property type="evidence" value="ECO:0007669"/>
    <property type="project" value="UniProtKB-UniRule"/>
</dbReference>
<dbReference type="PANTHER" id="PTHR39188:SF3">
    <property type="entry name" value="STAGE IV SPORULATION PROTEIN FB"/>
    <property type="match status" value="1"/>
</dbReference>
<evidence type="ECO:0000256" key="18">
    <source>
        <dbReference type="SAM" id="MobiDB-lite"/>
    </source>
</evidence>
<feature type="transmembrane region" description="Helical" evidence="14">
    <location>
        <begin position="142"/>
        <end position="159"/>
    </location>
</feature>
<keyword evidence="7" id="KW-0677">Repeat</keyword>
<dbReference type="RefSeq" id="WP_191616346.1">
    <property type="nucleotide sequence ID" value="NZ_JACYFG010000007.1"/>
</dbReference>
<feature type="transmembrane region" description="Helical" evidence="14">
    <location>
        <begin position="99"/>
        <end position="122"/>
    </location>
</feature>
<name>A0A927F8J2_9BACT</name>
<accession>A0A927F8J2</accession>
<feature type="binding site" evidence="16">
    <location>
        <position position="59"/>
    </location>
    <ligand>
        <name>Zn(2+)</name>
        <dbReference type="ChEBI" id="CHEBI:29105"/>
        <note>catalytic</note>
    </ligand>
</feature>
<keyword evidence="3" id="KW-1003">Cell membrane</keyword>
<dbReference type="GO" id="GO:0005886">
    <property type="term" value="C:plasma membrane"/>
    <property type="evidence" value="ECO:0007669"/>
    <property type="project" value="UniProtKB-SubCell"/>
</dbReference>
<dbReference type="Pfam" id="PF00571">
    <property type="entry name" value="CBS"/>
    <property type="match status" value="2"/>
</dbReference>
<keyword evidence="4 14" id="KW-0645">Protease</keyword>
<dbReference type="Pfam" id="PF02163">
    <property type="entry name" value="Peptidase_M50"/>
    <property type="match status" value="2"/>
</dbReference>
<feature type="binding site" evidence="16">
    <location>
        <position position="63"/>
    </location>
    <ligand>
        <name>Zn(2+)</name>
        <dbReference type="ChEBI" id="CHEBI:29105"/>
        <note>catalytic</note>
    </ligand>
</feature>
<dbReference type="AlphaFoldDB" id="A0A927F8J2"/>
<comment type="subcellular location">
    <subcellularLocation>
        <location evidence="1">Cell membrane</location>
        <topology evidence="1">Multi-pass membrane protein</topology>
    </subcellularLocation>
</comment>
<sequence>MKWSLKIGRIFGIDLYLHFTFLLLLAFLGSVTWRTTGSLDSALSTVTFIVVVFCCVLIHELAHALMAREYGVKTRDITLLPIGGVARLESASLRPMQEFWIALAGPAASLAIAIALFAWIFIAEGASAATDFSLSAGNAYRKLLAINLAIVGFNLLPAFPMDGGRILRALLSLRIGHRRATAVAANFGQAFAILFGIVGFFYNPILIFIAVFVFLGAQAEAGIVEMEFALKGLQVRDGTQSQFRTLSPSDTLDQAAEQILAGSQQDFPVVENGETLGMLVHKDLIRALKTGQHDRRVEAFMLTDSPKVQESASLQEAVESMTRQRCSTFSVMNGEKLVGILTREHVAEMILIHSASAQQEQADTPHTKATTSPHSPAPPQP</sequence>
<organism evidence="20 21">
    <name type="scientific">Pelagicoccus enzymogenes</name>
    <dbReference type="NCBI Taxonomy" id="2773457"/>
    <lineage>
        <taxon>Bacteria</taxon>
        <taxon>Pseudomonadati</taxon>
        <taxon>Verrucomicrobiota</taxon>
        <taxon>Opitutia</taxon>
        <taxon>Puniceicoccales</taxon>
        <taxon>Pelagicoccaceae</taxon>
        <taxon>Pelagicoccus</taxon>
    </lineage>
</organism>
<feature type="region of interest" description="Disordered" evidence="18">
    <location>
        <begin position="356"/>
        <end position="381"/>
    </location>
</feature>
<evidence type="ECO:0000256" key="17">
    <source>
        <dbReference type="PROSITE-ProRule" id="PRU00703"/>
    </source>
</evidence>
<evidence type="ECO:0000256" key="4">
    <source>
        <dbReference type="ARBA" id="ARBA00022670"/>
    </source>
</evidence>
<comment type="caution">
    <text evidence="14">Lacks conserved residue(s) required for the propagation of feature annotation.</text>
</comment>
<keyword evidence="21" id="KW-1185">Reference proteome</keyword>
<evidence type="ECO:0000256" key="14">
    <source>
        <dbReference type="PIRNR" id="PIRNR006404"/>
    </source>
</evidence>
<dbReference type="InterPro" id="IPR016483">
    <property type="entry name" value="UCP006404_Pept_M50_CBS"/>
</dbReference>
<protein>
    <recommendedName>
        <fullName evidence="14">Zinc metalloprotease</fullName>
    </recommendedName>
</protein>
<comment type="similarity">
    <text evidence="2 14">Belongs to the peptidase M50B family.</text>
</comment>
<feature type="active site" evidence="15">
    <location>
        <position position="60"/>
    </location>
</feature>
<dbReference type="SUPFAM" id="SSF54631">
    <property type="entry name" value="CBS-domain pair"/>
    <property type="match status" value="1"/>
</dbReference>
<keyword evidence="13 14" id="KW-0472">Membrane</keyword>
<dbReference type="Gene3D" id="3.10.580.10">
    <property type="entry name" value="CBS-domain"/>
    <property type="match status" value="1"/>
</dbReference>
<comment type="cofactor">
    <cofactor evidence="14 16">
        <name>Zn(2+)</name>
        <dbReference type="ChEBI" id="CHEBI:29105"/>
    </cofactor>
    <text evidence="14 16">Binds 1 zinc ion per subunit.</text>
</comment>
<dbReference type="PROSITE" id="PS51371">
    <property type="entry name" value="CBS"/>
    <property type="match status" value="2"/>
</dbReference>
<keyword evidence="5 14" id="KW-0812">Transmembrane</keyword>
<evidence type="ECO:0000256" key="8">
    <source>
        <dbReference type="ARBA" id="ARBA00022801"/>
    </source>
</evidence>
<evidence type="ECO:0000313" key="20">
    <source>
        <dbReference type="EMBL" id="MBD5779211.1"/>
    </source>
</evidence>
<dbReference type="InterPro" id="IPR000644">
    <property type="entry name" value="CBS_dom"/>
</dbReference>
<feature type="domain" description="CBS" evidence="19">
    <location>
        <begin position="301"/>
        <end position="356"/>
    </location>
</feature>
<evidence type="ECO:0000256" key="3">
    <source>
        <dbReference type="ARBA" id="ARBA00022475"/>
    </source>
</evidence>
<dbReference type="GO" id="GO:0008237">
    <property type="term" value="F:metallopeptidase activity"/>
    <property type="evidence" value="ECO:0007669"/>
    <property type="project" value="UniProtKB-UniRule"/>
</dbReference>
<keyword evidence="8 14" id="KW-0378">Hydrolase</keyword>
<evidence type="ECO:0000256" key="12">
    <source>
        <dbReference type="ARBA" id="ARBA00023122"/>
    </source>
</evidence>
<dbReference type="GO" id="GO:0006508">
    <property type="term" value="P:proteolysis"/>
    <property type="evidence" value="ECO:0007669"/>
    <property type="project" value="UniProtKB-KW"/>
</dbReference>
<evidence type="ECO:0000256" key="10">
    <source>
        <dbReference type="ARBA" id="ARBA00022989"/>
    </source>
</evidence>
<keyword evidence="6 14" id="KW-0479">Metal-binding</keyword>
<evidence type="ECO:0000256" key="1">
    <source>
        <dbReference type="ARBA" id="ARBA00004651"/>
    </source>
</evidence>
<feature type="domain" description="CBS" evidence="19">
    <location>
        <begin position="239"/>
        <end position="295"/>
    </location>
</feature>
<evidence type="ECO:0000256" key="11">
    <source>
        <dbReference type="ARBA" id="ARBA00023049"/>
    </source>
</evidence>
<feature type="compositionally biased region" description="Polar residues" evidence="18">
    <location>
        <begin position="356"/>
        <end position="374"/>
    </location>
</feature>
<keyword evidence="10 14" id="KW-1133">Transmembrane helix</keyword>
<dbReference type="InterPro" id="IPR046342">
    <property type="entry name" value="CBS_dom_sf"/>
</dbReference>
<keyword evidence="9 14" id="KW-0862">Zinc</keyword>
<keyword evidence="11 14" id="KW-0482">Metalloprotease</keyword>
<dbReference type="SMART" id="SM00116">
    <property type="entry name" value="CBS"/>
    <property type="match status" value="2"/>
</dbReference>
<evidence type="ECO:0000256" key="16">
    <source>
        <dbReference type="PIRSR" id="PIRSR006404-2"/>
    </source>
</evidence>
<reference evidence="20" key="1">
    <citation type="submission" date="2020-09" db="EMBL/GenBank/DDBJ databases">
        <title>Pelagicoccus enzymogenes sp. nov. with an EPS production, isolated from marine sediment.</title>
        <authorList>
            <person name="Feng X."/>
        </authorList>
    </citation>
    <scope>NUCLEOTIDE SEQUENCE</scope>
    <source>
        <strain evidence="20">NFK12</strain>
    </source>
</reference>
<proteinExistence type="inferred from homology"/>
<comment type="caution">
    <text evidence="20">The sequence shown here is derived from an EMBL/GenBank/DDBJ whole genome shotgun (WGS) entry which is preliminary data.</text>
</comment>